<comment type="caution">
    <text evidence="1">The sequence shown here is derived from an EMBL/GenBank/DDBJ whole genome shotgun (WGS) entry which is preliminary data.</text>
</comment>
<accession>A0ACC0YU50</accession>
<keyword evidence="2" id="KW-1185">Reference proteome</keyword>
<proteinExistence type="predicted"/>
<evidence type="ECO:0000313" key="2">
    <source>
        <dbReference type="Proteomes" id="UP001163603"/>
    </source>
</evidence>
<name>A0ACC0YU50_9ROSI</name>
<organism evidence="1 2">
    <name type="scientific">Pistacia integerrima</name>
    <dbReference type="NCBI Taxonomy" id="434235"/>
    <lineage>
        <taxon>Eukaryota</taxon>
        <taxon>Viridiplantae</taxon>
        <taxon>Streptophyta</taxon>
        <taxon>Embryophyta</taxon>
        <taxon>Tracheophyta</taxon>
        <taxon>Spermatophyta</taxon>
        <taxon>Magnoliopsida</taxon>
        <taxon>eudicotyledons</taxon>
        <taxon>Gunneridae</taxon>
        <taxon>Pentapetalae</taxon>
        <taxon>rosids</taxon>
        <taxon>malvids</taxon>
        <taxon>Sapindales</taxon>
        <taxon>Anacardiaceae</taxon>
        <taxon>Pistacia</taxon>
    </lineage>
</organism>
<reference evidence="2" key="1">
    <citation type="journal article" date="2023" name="G3 (Bethesda)">
        <title>Genome assembly and association tests identify interacting loci associated with vigor, precocity, and sex in interspecific pistachio rootstocks.</title>
        <authorList>
            <person name="Palmer W."/>
            <person name="Jacygrad E."/>
            <person name="Sagayaradj S."/>
            <person name="Cavanaugh K."/>
            <person name="Han R."/>
            <person name="Bertier L."/>
            <person name="Beede B."/>
            <person name="Kafkas S."/>
            <person name="Golino D."/>
            <person name="Preece J."/>
            <person name="Michelmore R."/>
        </authorList>
    </citation>
    <scope>NUCLEOTIDE SEQUENCE [LARGE SCALE GENOMIC DNA]</scope>
</reference>
<dbReference type="Proteomes" id="UP001163603">
    <property type="component" value="Chromosome 4"/>
</dbReference>
<sequence length="171" mass="18430">MPAVHLDLFKPVLVGDRTLFGVLLGTSLTPVRLSILVFAYEFTIRTSLKAFGVRREVGIHAKTLNNLLSKTQQVNSTVSQDTDNVIDCQQGDSSKLKMDSLGPTPLSSTNVPPLLLKQTKQMLMSSVEEGSERSGDINSAVLKESIGHTEVEVIAGALLGFFVSLAVYAIV</sequence>
<protein>
    <submittedName>
        <fullName evidence="1">Uncharacterized protein</fullName>
    </submittedName>
</protein>
<evidence type="ECO:0000313" key="1">
    <source>
        <dbReference type="EMBL" id="KAJ0041836.1"/>
    </source>
</evidence>
<dbReference type="EMBL" id="CM047739">
    <property type="protein sequence ID" value="KAJ0041836.1"/>
    <property type="molecule type" value="Genomic_DNA"/>
</dbReference>
<gene>
    <name evidence="1" type="ORF">Pint_17125</name>
</gene>